<keyword evidence="10" id="KW-1185">Reference proteome</keyword>
<protein>
    <submittedName>
        <fullName evidence="9">Uncharacterized protein</fullName>
    </submittedName>
</protein>
<keyword evidence="4 8" id="KW-0812">Transmembrane</keyword>
<evidence type="ECO:0000256" key="2">
    <source>
        <dbReference type="ARBA" id="ARBA00004687"/>
    </source>
</evidence>
<reference evidence="9" key="2">
    <citation type="journal article" date="2019" name="IMA Fungus">
        <title>Genome sequencing and comparison of five Tilletia species to identify candidate genes for the detection of regulated species infecting wheat.</title>
        <authorList>
            <person name="Nguyen H.D.T."/>
            <person name="Sultana T."/>
            <person name="Kesanakurti P."/>
            <person name="Hambleton S."/>
        </authorList>
    </citation>
    <scope>NUCLEOTIDE SEQUENCE</scope>
    <source>
        <strain evidence="9">DAOMC 236422</strain>
    </source>
</reference>
<proteinExistence type="predicted"/>
<gene>
    <name evidence="9" type="ORF">A4X09_0g4267</name>
</gene>
<feature type="transmembrane region" description="Helical" evidence="8">
    <location>
        <begin position="135"/>
        <end position="160"/>
    </location>
</feature>
<evidence type="ECO:0000313" key="10">
    <source>
        <dbReference type="Proteomes" id="UP000078113"/>
    </source>
</evidence>
<sequence>MGGKKAVKSSGGVRQAEEEKMVTPLSLHSLHLIFLLGILQPSLLFLSLFYLPQRAASSTLTSTESISIFSRGFHAITLLYDNPDSLPPSALLDAVLPSAAIAIFITQAYITRALGKWINTEQRRYSSESTGSGSLEQLAMTILTLPLSTTIFLAILTGLLGAPIPFTTTSTGTTETTSTLALSFHLAILLALVPAHVLGADLAQWDVVFLPAALISTKDDKKRKGREAWHAVVFYPVVGALAGGLLSGFGLALDWGRPWQ</sequence>
<keyword evidence="3" id="KW-0337">GPI-anchor biosynthesis</keyword>
<evidence type="ECO:0000256" key="8">
    <source>
        <dbReference type="SAM" id="Phobius"/>
    </source>
</evidence>
<evidence type="ECO:0000256" key="5">
    <source>
        <dbReference type="ARBA" id="ARBA00022824"/>
    </source>
</evidence>
<keyword evidence="6 8" id="KW-1133">Transmembrane helix</keyword>
<dbReference type="EMBL" id="LWDG02000175">
    <property type="protein sequence ID" value="KAE8268084.1"/>
    <property type="molecule type" value="Genomic_DNA"/>
</dbReference>
<name>A0A8X7N7I0_9BASI</name>
<evidence type="ECO:0000256" key="1">
    <source>
        <dbReference type="ARBA" id="ARBA00004477"/>
    </source>
</evidence>
<dbReference type="GO" id="GO:0005789">
    <property type="term" value="C:endoplasmic reticulum membrane"/>
    <property type="evidence" value="ECO:0007669"/>
    <property type="project" value="UniProtKB-SubCell"/>
</dbReference>
<feature type="transmembrane region" description="Helical" evidence="8">
    <location>
        <begin position="228"/>
        <end position="253"/>
    </location>
</feature>
<feature type="non-terminal residue" evidence="9">
    <location>
        <position position="260"/>
    </location>
</feature>
<comment type="subcellular location">
    <subcellularLocation>
        <location evidence="1">Endoplasmic reticulum membrane</location>
        <topology evidence="1">Multi-pass membrane protein</topology>
    </subcellularLocation>
</comment>
<dbReference type="InterPro" id="IPR009580">
    <property type="entry name" value="GPI_biosynthesis_protein_Pig-F"/>
</dbReference>
<evidence type="ECO:0000256" key="4">
    <source>
        <dbReference type="ARBA" id="ARBA00022692"/>
    </source>
</evidence>
<organism evidence="9 10">
    <name type="scientific">Tilletia walkeri</name>
    <dbReference type="NCBI Taxonomy" id="117179"/>
    <lineage>
        <taxon>Eukaryota</taxon>
        <taxon>Fungi</taxon>
        <taxon>Dikarya</taxon>
        <taxon>Basidiomycota</taxon>
        <taxon>Ustilaginomycotina</taxon>
        <taxon>Exobasidiomycetes</taxon>
        <taxon>Tilletiales</taxon>
        <taxon>Tilletiaceae</taxon>
        <taxon>Tilletia</taxon>
    </lineage>
</organism>
<keyword evidence="5" id="KW-0256">Endoplasmic reticulum</keyword>
<evidence type="ECO:0000256" key="7">
    <source>
        <dbReference type="ARBA" id="ARBA00023136"/>
    </source>
</evidence>
<accession>A0A8X7N7I0</accession>
<comment type="pathway">
    <text evidence="2">Glycolipid biosynthesis; glycosylphosphatidylinositol-anchor biosynthesis.</text>
</comment>
<evidence type="ECO:0000313" key="9">
    <source>
        <dbReference type="EMBL" id="KAE8268084.1"/>
    </source>
</evidence>
<keyword evidence="7 8" id="KW-0472">Membrane</keyword>
<feature type="transmembrane region" description="Helical" evidence="8">
    <location>
        <begin position="180"/>
        <end position="200"/>
    </location>
</feature>
<dbReference type="GO" id="GO:0006506">
    <property type="term" value="P:GPI anchor biosynthetic process"/>
    <property type="evidence" value="ECO:0007669"/>
    <property type="project" value="UniProtKB-KW"/>
</dbReference>
<dbReference type="AlphaFoldDB" id="A0A8X7N7I0"/>
<dbReference type="Proteomes" id="UP000078113">
    <property type="component" value="Unassembled WGS sequence"/>
</dbReference>
<evidence type="ECO:0000256" key="3">
    <source>
        <dbReference type="ARBA" id="ARBA00022502"/>
    </source>
</evidence>
<reference evidence="9" key="1">
    <citation type="submission" date="2016-04" db="EMBL/GenBank/DDBJ databases">
        <authorList>
            <person name="Nguyen H.D."/>
            <person name="Samba Siva P."/>
            <person name="Cullis J."/>
            <person name="Levesque C.A."/>
            <person name="Hambleton S."/>
        </authorList>
    </citation>
    <scope>NUCLEOTIDE SEQUENCE</scope>
    <source>
        <strain evidence="9">DAOMC 236422</strain>
    </source>
</reference>
<feature type="transmembrane region" description="Helical" evidence="8">
    <location>
        <begin position="30"/>
        <end position="51"/>
    </location>
</feature>
<evidence type="ECO:0000256" key="6">
    <source>
        <dbReference type="ARBA" id="ARBA00022989"/>
    </source>
</evidence>
<comment type="caution">
    <text evidence="9">The sequence shown here is derived from an EMBL/GenBank/DDBJ whole genome shotgun (WGS) entry which is preliminary data.</text>
</comment>
<dbReference type="Pfam" id="PF06699">
    <property type="entry name" value="PIG-F"/>
    <property type="match status" value="1"/>
</dbReference>